<dbReference type="Gene3D" id="3.30.565.10">
    <property type="entry name" value="Histidine kinase-like ATPase, C-terminal domain"/>
    <property type="match status" value="1"/>
</dbReference>
<dbReference type="InterPro" id="IPR050267">
    <property type="entry name" value="Anti-sigma-factor_SerPK"/>
</dbReference>
<dbReference type="PANTHER" id="PTHR35526">
    <property type="entry name" value="ANTI-SIGMA-F FACTOR RSBW-RELATED"/>
    <property type="match status" value="1"/>
</dbReference>
<feature type="domain" description="Histidine kinase/HSP90-like ATPase" evidence="2">
    <location>
        <begin position="3"/>
        <end position="115"/>
    </location>
</feature>
<keyword evidence="1" id="KW-0418">Kinase</keyword>
<dbReference type="InterPro" id="IPR003594">
    <property type="entry name" value="HATPase_dom"/>
</dbReference>
<dbReference type="SUPFAM" id="SSF55874">
    <property type="entry name" value="ATPase domain of HSP90 chaperone/DNA topoisomerase II/histidine kinase"/>
    <property type="match status" value="1"/>
</dbReference>
<organism evidence="3 4">
    <name type="scientific">Actinomadura algeriensis</name>
    <dbReference type="NCBI Taxonomy" id="1679523"/>
    <lineage>
        <taxon>Bacteria</taxon>
        <taxon>Bacillati</taxon>
        <taxon>Actinomycetota</taxon>
        <taxon>Actinomycetes</taxon>
        <taxon>Streptosporangiales</taxon>
        <taxon>Thermomonosporaceae</taxon>
        <taxon>Actinomadura</taxon>
    </lineage>
</organism>
<protein>
    <submittedName>
        <fullName evidence="3">Anti-sigma regulatory factor (Ser/Thr protein kinase)</fullName>
    </submittedName>
</protein>
<dbReference type="RefSeq" id="WP_192758015.1">
    <property type="nucleotide sequence ID" value="NZ_JADBDZ010000001.1"/>
</dbReference>
<dbReference type="InterPro" id="IPR036890">
    <property type="entry name" value="HATPase_C_sf"/>
</dbReference>
<dbReference type="EMBL" id="JADBDZ010000001">
    <property type="protein sequence ID" value="MBE1531092.1"/>
    <property type="molecule type" value="Genomic_DNA"/>
</dbReference>
<evidence type="ECO:0000313" key="3">
    <source>
        <dbReference type="EMBL" id="MBE1531092.1"/>
    </source>
</evidence>
<reference evidence="3 4" key="1">
    <citation type="submission" date="2020-10" db="EMBL/GenBank/DDBJ databases">
        <title>Sequencing the genomes of 1000 actinobacteria strains.</title>
        <authorList>
            <person name="Klenk H.-P."/>
        </authorList>
    </citation>
    <scope>NUCLEOTIDE SEQUENCE [LARGE SCALE GENOMIC DNA]</scope>
    <source>
        <strain evidence="3 4">DSM 46744</strain>
    </source>
</reference>
<evidence type="ECO:0000256" key="1">
    <source>
        <dbReference type="ARBA" id="ARBA00022527"/>
    </source>
</evidence>
<evidence type="ECO:0000259" key="2">
    <source>
        <dbReference type="Pfam" id="PF13581"/>
    </source>
</evidence>
<dbReference type="CDD" id="cd16936">
    <property type="entry name" value="HATPase_RsbW-like"/>
    <property type="match status" value="1"/>
</dbReference>
<name>A0ABR9JKL7_9ACTN</name>
<accession>A0ABR9JKL7</accession>
<evidence type="ECO:0000313" key="4">
    <source>
        <dbReference type="Proteomes" id="UP000627838"/>
    </source>
</evidence>
<keyword evidence="1" id="KW-0808">Transferase</keyword>
<proteinExistence type="predicted"/>
<dbReference type="PANTHER" id="PTHR35526:SF3">
    <property type="entry name" value="ANTI-SIGMA-F FACTOR RSBW"/>
    <property type="match status" value="1"/>
</dbReference>
<dbReference type="Proteomes" id="UP000627838">
    <property type="component" value="Unassembled WGS sequence"/>
</dbReference>
<keyword evidence="1" id="KW-0723">Serine/threonine-protein kinase</keyword>
<sequence length="122" mass="13129">MIKADPGAIKEARDFVAVTFGAWRLADDVARTVISELATNAVRHGSRAGDPVVVRAYRRDDGAAVVEAWDVSDALPIVRPVNFAAESGRGLLLIEALVRRWGTRPLSEGGKVVWAEIEPVPA</sequence>
<gene>
    <name evidence="3" type="ORF">H4W34_000925</name>
</gene>
<comment type="caution">
    <text evidence="3">The sequence shown here is derived from an EMBL/GenBank/DDBJ whole genome shotgun (WGS) entry which is preliminary data.</text>
</comment>
<dbReference type="Pfam" id="PF13581">
    <property type="entry name" value="HATPase_c_2"/>
    <property type="match status" value="1"/>
</dbReference>
<keyword evidence="4" id="KW-1185">Reference proteome</keyword>